<protein>
    <submittedName>
        <fullName evidence="1">Uncharacterized protein</fullName>
    </submittedName>
</protein>
<dbReference type="EMBL" id="GGEC01088259">
    <property type="protein sequence ID" value="MBX68743.1"/>
    <property type="molecule type" value="Transcribed_RNA"/>
</dbReference>
<dbReference type="AlphaFoldDB" id="A0A2P2QP41"/>
<sequence length="56" mass="6530">MMHRCDKTIELLLSYTFKLRYKEVLYKAHTTAFAVASKFLSLLTKEEANCETTQLV</sequence>
<accession>A0A2P2QP41</accession>
<evidence type="ECO:0000313" key="1">
    <source>
        <dbReference type="EMBL" id="MBX68743.1"/>
    </source>
</evidence>
<proteinExistence type="predicted"/>
<reference evidence="1" key="1">
    <citation type="submission" date="2018-02" db="EMBL/GenBank/DDBJ databases">
        <title>Rhizophora mucronata_Transcriptome.</title>
        <authorList>
            <person name="Meera S.P."/>
            <person name="Sreeshan A."/>
            <person name="Augustine A."/>
        </authorList>
    </citation>
    <scope>NUCLEOTIDE SEQUENCE</scope>
    <source>
        <tissue evidence="1">Leaf</tissue>
    </source>
</reference>
<organism evidence="1">
    <name type="scientific">Rhizophora mucronata</name>
    <name type="common">Asiatic mangrove</name>
    <dbReference type="NCBI Taxonomy" id="61149"/>
    <lineage>
        <taxon>Eukaryota</taxon>
        <taxon>Viridiplantae</taxon>
        <taxon>Streptophyta</taxon>
        <taxon>Embryophyta</taxon>
        <taxon>Tracheophyta</taxon>
        <taxon>Spermatophyta</taxon>
        <taxon>Magnoliopsida</taxon>
        <taxon>eudicotyledons</taxon>
        <taxon>Gunneridae</taxon>
        <taxon>Pentapetalae</taxon>
        <taxon>rosids</taxon>
        <taxon>fabids</taxon>
        <taxon>Malpighiales</taxon>
        <taxon>Rhizophoraceae</taxon>
        <taxon>Rhizophora</taxon>
    </lineage>
</organism>
<name>A0A2P2QP41_RHIMU</name>